<reference evidence="1 2" key="1">
    <citation type="submission" date="2024-11" db="EMBL/GenBank/DDBJ databases">
        <title>Adaptive evolution of stress response genes in parasites aligns with host niche diversity.</title>
        <authorList>
            <person name="Hahn C."/>
            <person name="Resl P."/>
        </authorList>
    </citation>
    <scope>NUCLEOTIDE SEQUENCE [LARGE SCALE GENOMIC DNA]</scope>
    <source>
        <strain evidence="1">EGGRZ-B1_66</strain>
        <tissue evidence="1">Body</tissue>
    </source>
</reference>
<dbReference type="AlphaFoldDB" id="A0ABD2PM73"/>
<sequence length="306" mass="35221">MTITDYENLEMQQNDMILLMCTGLGSEEVSEKLSMASALLLIRYCEVDQNLLRTLELLPNPGLFTQNVRFKEKLKIAQRSFNWMRLLNGHNWEIYRKIDSARAFKQINDLYKKRVVNLTEKAKKLGVTVFDPKEVEQKIAETNSIDGVWQAATDLNDEKIRIIMTTFMEVMGNTSCKEDFKLGWCKQTAQQMLIALIMEEDPVKFANYAVFIQYIMLLILRLMMGPGNNTETEQAIRAFLNNYKTEGNSRILVMAKPPNMAKAVGRERLGVSACHVLDMYRNHQLGITGQEVFDIYGDIFRSGFDQ</sequence>
<gene>
    <name evidence="1" type="ORF">Ciccas_013385</name>
</gene>
<name>A0ABD2PM73_9PLAT</name>
<evidence type="ECO:0000313" key="2">
    <source>
        <dbReference type="Proteomes" id="UP001626550"/>
    </source>
</evidence>
<organism evidence="1 2">
    <name type="scientific">Cichlidogyrus casuarinus</name>
    <dbReference type="NCBI Taxonomy" id="1844966"/>
    <lineage>
        <taxon>Eukaryota</taxon>
        <taxon>Metazoa</taxon>
        <taxon>Spiralia</taxon>
        <taxon>Lophotrochozoa</taxon>
        <taxon>Platyhelminthes</taxon>
        <taxon>Monogenea</taxon>
        <taxon>Monopisthocotylea</taxon>
        <taxon>Dactylogyridea</taxon>
        <taxon>Ancyrocephalidae</taxon>
        <taxon>Cichlidogyrus</taxon>
    </lineage>
</organism>
<proteinExistence type="predicted"/>
<dbReference type="EMBL" id="JBJKFK010005905">
    <property type="protein sequence ID" value="KAL3308088.1"/>
    <property type="molecule type" value="Genomic_DNA"/>
</dbReference>
<comment type="caution">
    <text evidence="1">The sequence shown here is derived from an EMBL/GenBank/DDBJ whole genome shotgun (WGS) entry which is preliminary data.</text>
</comment>
<evidence type="ECO:0000313" key="1">
    <source>
        <dbReference type="EMBL" id="KAL3308088.1"/>
    </source>
</evidence>
<dbReference type="Proteomes" id="UP001626550">
    <property type="component" value="Unassembled WGS sequence"/>
</dbReference>
<feature type="non-terminal residue" evidence="1">
    <location>
        <position position="306"/>
    </location>
</feature>
<protein>
    <submittedName>
        <fullName evidence="1">Uncharacterized protein</fullName>
    </submittedName>
</protein>
<accession>A0ABD2PM73</accession>
<keyword evidence="2" id="KW-1185">Reference proteome</keyword>